<reference evidence="2 3" key="1">
    <citation type="submission" date="2016-10" db="EMBL/GenBank/DDBJ databases">
        <authorList>
            <person name="de Groot N.N."/>
        </authorList>
    </citation>
    <scope>NUCLEOTIDE SEQUENCE [LARGE SCALE GENOMIC DNA]</scope>
    <source>
        <strain evidence="2 3">DSM 21650</strain>
    </source>
</reference>
<feature type="domain" description="Spore protein YkvP/CgeB glycosyl transferase-like" evidence="1">
    <location>
        <begin position="158"/>
        <end position="290"/>
    </location>
</feature>
<dbReference type="STRING" id="415015.SAMN05660462_00093"/>
<evidence type="ECO:0000313" key="3">
    <source>
        <dbReference type="Proteomes" id="UP000198625"/>
    </source>
</evidence>
<dbReference type="InterPro" id="IPR055259">
    <property type="entry name" value="YkvP/CgeB_Glyco_trans-like"/>
</dbReference>
<protein>
    <submittedName>
        <fullName evidence="2">Glycosyl transferases group 1</fullName>
    </submittedName>
</protein>
<dbReference type="Pfam" id="PF13524">
    <property type="entry name" value="Glyco_trans_1_2"/>
    <property type="match status" value="1"/>
</dbReference>
<proteinExistence type="predicted"/>
<organism evidence="2 3">
    <name type="scientific">Proteiniborus ethanoligenes</name>
    <dbReference type="NCBI Taxonomy" id="415015"/>
    <lineage>
        <taxon>Bacteria</taxon>
        <taxon>Bacillati</taxon>
        <taxon>Bacillota</taxon>
        <taxon>Clostridia</taxon>
        <taxon>Eubacteriales</taxon>
        <taxon>Proteiniborus</taxon>
    </lineage>
</organism>
<accession>A0A1H3K2H9</accession>
<keyword evidence="3" id="KW-1185">Reference proteome</keyword>
<name>A0A1H3K2H9_9FIRM</name>
<keyword evidence="2" id="KW-0808">Transferase</keyword>
<gene>
    <name evidence="2" type="ORF">SAMN05660462_00093</name>
</gene>
<evidence type="ECO:0000313" key="2">
    <source>
        <dbReference type="EMBL" id="SDY45808.1"/>
    </source>
</evidence>
<dbReference type="Gene3D" id="3.40.50.2000">
    <property type="entry name" value="Glycogen Phosphorylase B"/>
    <property type="match status" value="1"/>
</dbReference>
<sequence length="300" mass="35824">MKWIIKNPSPTDYRQNKWGDYHIGRCLTKYLTRLGEKVETDYYTDWYNKKKSDVVLVLRGKYPYKPNKNSSINIMWNFGHPEDVTKKEYEAYDIILIASKHYSSILKKQLNKPVFPFLLCTDHEEFYNKNTDLERKGFIFVGNTRGVKRDCVLWAIEYKLPLKVWGRGWEKFIDKKYIVDEYIANEKLVNLYSKAKVTLNNHWPDMLEYGFINNRVFDALACGLPVISDYSEELYNLFPKEILYYNNKKEFKKCIDEINLNYPSVIEKVNRASEIIINEYTYEKRATKLIQLVKNFKINN</sequence>
<dbReference type="OrthoDB" id="7019976at2"/>
<dbReference type="AlphaFoldDB" id="A0A1H3K2H9"/>
<dbReference type="EMBL" id="FNQE01000001">
    <property type="protein sequence ID" value="SDY45808.1"/>
    <property type="molecule type" value="Genomic_DNA"/>
</dbReference>
<dbReference type="Proteomes" id="UP000198625">
    <property type="component" value="Unassembled WGS sequence"/>
</dbReference>
<dbReference type="SUPFAM" id="SSF53756">
    <property type="entry name" value="UDP-Glycosyltransferase/glycogen phosphorylase"/>
    <property type="match status" value="1"/>
</dbReference>
<evidence type="ECO:0000259" key="1">
    <source>
        <dbReference type="Pfam" id="PF13524"/>
    </source>
</evidence>
<dbReference type="GO" id="GO:0016740">
    <property type="term" value="F:transferase activity"/>
    <property type="evidence" value="ECO:0007669"/>
    <property type="project" value="UniProtKB-KW"/>
</dbReference>
<dbReference type="RefSeq" id="WP_091725709.1">
    <property type="nucleotide sequence ID" value="NZ_FNQE01000001.1"/>
</dbReference>